<name>A0A2U8E1K7_9BACT</name>
<evidence type="ECO:0000256" key="9">
    <source>
        <dbReference type="ARBA" id="ARBA00023237"/>
    </source>
</evidence>
<accession>A0A2U8E1K7</accession>
<evidence type="ECO:0000256" key="6">
    <source>
        <dbReference type="ARBA" id="ARBA00023077"/>
    </source>
</evidence>
<dbReference type="InterPro" id="IPR036942">
    <property type="entry name" value="Beta-barrel_TonB_sf"/>
</dbReference>
<feature type="chain" id="PRO_5016095889" description="TonB-dependent receptor" evidence="12">
    <location>
        <begin position="36"/>
        <end position="727"/>
    </location>
</feature>
<evidence type="ECO:0000256" key="3">
    <source>
        <dbReference type="ARBA" id="ARBA00022452"/>
    </source>
</evidence>
<gene>
    <name evidence="15" type="ORF">CKA38_04865</name>
</gene>
<keyword evidence="9 10" id="KW-0998">Cell outer membrane</keyword>
<evidence type="ECO:0008006" key="17">
    <source>
        <dbReference type="Google" id="ProtNLM"/>
    </source>
</evidence>
<dbReference type="Gene3D" id="2.40.170.20">
    <property type="entry name" value="TonB-dependent receptor, beta-barrel domain"/>
    <property type="match status" value="1"/>
</dbReference>
<dbReference type="InterPro" id="IPR000531">
    <property type="entry name" value="Beta-barrel_TonB"/>
</dbReference>
<feature type="domain" description="TonB-dependent receptor-like beta-barrel" evidence="13">
    <location>
        <begin position="232"/>
        <end position="687"/>
    </location>
</feature>
<dbReference type="AlphaFoldDB" id="A0A2U8E1K7"/>
<evidence type="ECO:0000256" key="4">
    <source>
        <dbReference type="ARBA" id="ARBA00022692"/>
    </source>
</evidence>
<evidence type="ECO:0000259" key="14">
    <source>
        <dbReference type="Pfam" id="PF07715"/>
    </source>
</evidence>
<dbReference type="InterPro" id="IPR039426">
    <property type="entry name" value="TonB-dep_rcpt-like"/>
</dbReference>
<evidence type="ECO:0000259" key="13">
    <source>
        <dbReference type="Pfam" id="PF00593"/>
    </source>
</evidence>
<keyword evidence="5 12" id="KW-0732">Signal</keyword>
<comment type="subcellular location">
    <subcellularLocation>
        <location evidence="1 10">Cell outer membrane</location>
        <topology evidence="1 10">Multi-pass membrane protein</topology>
    </subcellularLocation>
</comment>
<dbReference type="KEGG" id="elut:CKA38_04865"/>
<evidence type="ECO:0000256" key="12">
    <source>
        <dbReference type="SAM" id="SignalP"/>
    </source>
</evidence>
<keyword evidence="6 11" id="KW-0798">TonB box</keyword>
<sequence length="727" mass="77445">MINYIVTTRCRSFQCSRRIIIIFSAITLMAGAGFAQQRADDIVTLPGVSVDAARLPVAQALRETRQVPGGAGVVDAAALRGGRLNSPADLFSLQPGVLVMTAFGGIDHPRLSIRGASIQRGGDPSAGRGILFLQDGFPVNFSDGSYDFVEFLDPAGIDHATILRGGNALTLGATALGGAVDLVSPAGRDASGGLVRSEAGGHGYARGQLSLSGGAKGRDFHFDATGFALDGWREYSRQEASRARLNFGIDLGRGWSNRVFLSAMHSRVEVTGVQTLAQIDAGDTAALPIAIMAQIGRDSSQYRFGDRVTGPLAGGTLSAGAGVAYVDFTFAQGGNVTRSRNTDASLDAKWTRRGEVFGGLANTLTLGARAQIGRRDQQVFLNGSGVAPNLGGVRGLMHSDNRLTAENGTLWIDNHLGLGRGFTLVATAAVTRANRINEDRFTAIRAARPDSSGSVGTAAFLPRLALVYERKDVQFFANITRGFEPLTWDALLTTRGGTGSGEALINGSDPRRAVATSHSPQRAITVEAGMRARTRRVAWELTAYRSWMSKELLLLATDASGAATRFGNADRTIHQGVEAAAGVDLLQTAAHSLIARASYTWSDFYFDGDPVWRDNALPVIPPHFAQFALRYHHARGWYGGATLTWQPRGGWADYANTLRAPGYATLDLRAGYAPSKGLGFFLDLRNVLDRRHVTGINAGAGNLGGMDAARFFPGEPRTLYGGAEFRW</sequence>
<dbReference type="GO" id="GO:0044718">
    <property type="term" value="P:siderophore transmembrane transport"/>
    <property type="evidence" value="ECO:0007669"/>
    <property type="project" value="TreeGrafter"/>
</dbReference>
<dbReference type="SUPFAM" id="SSF56935">
    <property type="entry name" value="Porins"/>
    <property type="match status" value="1"/>
</dbReference>
<comment type="similarity">
    <text evidence="10 11">Belongs to the TonB-dependent receptor family.</text>
</comment>
<dbReference type="InterPro" id="IPR012910">
    <property type="entry name" value="Plug_dom"/>
</dbReference>
<dbReference type="Pfam" id="PF00593">
    <property type="entry name" value="TonB_dep_Rec_b-barrel"/>
    <property type="match status" value="1"/>
</dbReference>
<dbReference type="PANTHER" id="PTHR30069:SF29">
    <property type="entry name" value="HEMOGLOBIN AND HEMOGLOBIN-HAPTOGLOBIN-BINDING PROTEIN 1-RELATED"/>
    <property type="match status" value="1"/>
</dbReference>
<dbReference type="Pfam" id="PF07715">
    <property type="entry name" value="Plug"/>
    <property type="match status" value="1"/>
</dbReference>
<evidence type="ECO:0000256" key="8">
    <source>
        <dbReference type="ARBA" id="ARBA00023170"/>
    </source>
</evidence>
<evidence type="ECO:0000256" key="2">
    <source>
        <dbReference type="ARBA" id="ARBA00022448"/>
    </source>
</evidence>
<dbReference type="GO" id="GO:0015344">
    <property type="term" value="F:siderophore uptake transmembrane transporter activity"/>
    <property type="evidence" value="ECO:0007669"/>
    <property type="project" value="TreeGrafter"/>
</dbReference>
<organism evidence="15 16">
    <name type="scientific">Ereboglobus luteus</name>
    <dbReference type="NCBI Taxonomy" id="1796921"/>
    <lineage>
        <taxon>Bacteria</taxon>
        <taxon>Pseudomonadati</taxon>
        <taxon>Verrucomicrobiota</taxon>
        <taxon>Opitutia</taxon>
        <taxon>Opitutales</taxon>
        <taxon>Opitutaceae</taxon>
        <taxon>Ereboglobus</taxon>
    </lineage>
</organism>
<reference evidence="15 16" key="1">
    <citation type="journal article" date="2018" name="Syst. Appl. Microbiol.">
        <title>Ereboglobus luteus gen. nov. sp. nov. from cockroach guts, and new insights into the oxygen relationship of the genera Opitutus and Didymococcus (Verrucomicrobia: Opitutaceae).</title>
        <authorList>
            <person name="Tegtmeier D."/>
            <person name="Belitz A."/>
            <person name="Radek R."/>
            <person name="Heimerl T."/>
            <person name="Brune A."/>
        </authorList>
    </citation>
    <scope>NUCLEOTIDE SEQUENCE [LARGE SCALE GENOMIC DNA]</scope>
    <source>
        <strain evidence="15 16">Ho45</strain>
    </source>
</reference>
<evidence type="ECO:0000256" key="10">
    <source>
        <dbReference type="PROSITE-ProRule" id="PRU01360"/>
    </source>
</evidence>
<keyword evidence="16" id="KW-1185">Reference proteome</keyword>
<protein>
    <recommendedName>
        <fullName evidence="17">TonB-dependent receptor</fullName>
    </recommendedName>
</protein>
<evidence type="ECO:0000256" key="11">
    <source>
        <dbReference type="RuleBase" id="RU003357"/>
    </source>
</evidence>
<feature type="signal peptide" evidence="12">
    <location>
        <begin position="1"/>
        <end position="35"/>
    </location>
</feature>
<keyword evidence="7 10" id="KW-0472">Membrane</keyword>
<dbReference type="OrthoDB" id="9760620at2"/>
<evidence type="ECO:0000313" key="16">
    <source>
        <dbReference type="Proteomes" id="UP000244896"/>
    </source>
</evidence>
<keyword evidence="8" id="KW-0675">Receptor</keyword>
<dbReference type="PANTHER" id="PTHR30069">
    <property type="entry name" value="TONB-DEPENDENT OUTER MEMBRANE RECEPTOR"/>
    <property type="match status" value="1"/>
</dbReference>
<dbReference type="Gene3D" id="2.170.130.10">
    <property type="entry name" value="TonB-dependent receptor, plug domain"/>
    <property type="match status" value="1"/>
</dbReference>
<feature type="domain" description="TonB-dependent receptor plug" evidence="14">
    <location>
        <begin position="65"/>
        <end position="179"/>
    </location>
</feature>
<keyword evidence="2 10" id="KW-0813">Transport</keyword>
<evidence type="ECO:0000256" key="1">
    <source>
        <dbReference type="ARBA" id="ARBA00004571"/>
    </source>
</evidence>
<keyword evidence="4 10" id="KW-0812">Transmembrane</keyword>
<dbReference type="Proteomes" id="UP000244896">
    <property type="component" value="Chromosome"/>
</dbReference>
<proteinExistence type="inferred from homology"/>
<keyword evidence="3 10" id="KW-1134">Transmembrane beta strand</keyword>
<dbReference type="GO" id="GO:0009279">
    <property type="term" value="C:cell outer membrane"/>
    <property type="evidence" value="ECO:0007669"/>
    <property type="project" value="UniProtKB-SubCell"/>
</dbReference>
<dbReference type="PROSITE" id="PS52016">
    <property type="entry name" value="TONB_DEPENDENT_REC_3"/>
    <property type="match status" value="1"/>
</dbReference>
<dbReference type="InterPro" id="IPR037066">
    <property type="entry name" value="Plug_dom_sf"/>
</dbReference>
<evidence type="ECO:0000256" key="5">
    <source>
        <dbReference type="ARBA" id="ARBA00022729"/>
    </source>
</evidence>
<evidence type="ECO:0000256" key="7">
    <source>
        <dbReference type="ARBA" id="ARBA00023136"/>
    </source>
</evidence>
<dbReference type="EMBL" id="CP023004">
    <property type="protein sequence ID" value="AWI08675.1"/>
    <property type="molecule type" value="Genomic_DNA"/>
</dbReference>
<evidence type="ECO:0000313" key="15">
    <source>
        <dbReference type="EMBL" id="AWI08675.1"/>
    </source>
</evidence>